<dbReference type="InterPro" id="IPR052565">
    <property type="entry name" value="Glutaredoxin-like_YDR286C"/>
</dbReference>
<dbReference type="InterPro" id="IPR008554">
    <property type="entry name" value="Glutaredoxin-like"/>
</dbReference>
<sequence>MLRIQLSHISKYFYSTAILDKLPILTLYTKKVCPLCDDAKEILKKYDSRFILQEVDITTKQNKDWYKLYRYDIPVFHFNGKFLMKHRVNEQLLDEMLQTYENAMKDP</sequence>
<evidence type="ECO:0000313" key="3">
    <source>
        <dbReference type="RefSeq" id="XP_006823763.1"/>
    </source>
</evidence>
<comment type="similarity">
    <text evidence="1">Belongs to the glutaredoxin family.</text>
</comment>
<evidence type="ECO:0000256" key="1">
    <source>
        <dbReference type="RuleBase" id="RU363082"/>
    </source>
</evidence>
<dbReference type="Gene3D" id="3.40.30.10">
    <property type="entry name" value="Glutaredoxin"/>
    <property type="match status" value="1"/>
</dbReference>
<dbReference type="GeneID" id="102801885"/>
<dbReference type="PANTHER" id="PTHR33558:SF1">
    <property type="entry name" value="GLUTAREDOXIN-LIKE PROTEIN C5ORF63 HOMOLOG"/>
    <property type="match status" value="1"/>
</dbReference>
<dbReference type="Pfam" id="PF05768">
    <property type="entry name" value="Glrx-like"/>
    <property type="match status" value="1"/>
</dbReference>
<evidence type="ECO:0000313" key="2">
    <source>
        <dbReference type="Proteomes" id="UP000694865"/>
    </source>
</evidence>
<gene>
    <name evidence="3" type="primary">LOC102801885</name>
</gene>
<keyword evidence="2" id="KW-1185">Reference proteome</keyword>
<dbReference type="InterPro" id="IPR036249">
    <property type="entry name" value="Thioredoxin-like_sf"/>
</dbReference>
<dbReference type="RefSeq" id="XP_006823763.1">
    <property type="nucleotide sequence ID" value="XM_006823700.1"/>
</dbReference>
<reference evidence="3" key="1">
    <citation type="submission" date="2025-08" db="UniProtKB">
        <authorList>
            <consortium name="RefSeq"/>
        </authorList>
    </citation>
    <scope>IDENTIFICATION</scope>
    <source>
        <tissue evidence="3">Testes</tissue>
    </source>
</reference>
<name>A0ABM0MUS2_SACKO</name>
<keyword evidence="1" id="KW-0249">Electron transport</keyword>
<dbReference type="PANTHER" id="PTHR33558">
    <property type="entry name" value="GLUTAREDOXIN-LIKE PROTEIN C5ORF63 HOMOLOG"/>
    <property type="match status" value="1"/>
</dbReference>
<dbReference type="SUPFAM" id="SSF52833">
    <property type="entry name" value="Thioredoxin-like"/>
    <property type="match status" value="1"/>
</dbReference>
<organism evidence="2 3">
    <name type="scientific">Saccoglossus kowalevskii</name>
    <name type="common">Acorn worm</name>
    <dbReference type="NCBI Taxonomy" id="10224"/>
    <lineage>
        <taxon>Eukaryota</taxon>
        <taxon>Metazoa</taxon>
        <taxon>Hemichordata</taxon>
        <taxon>Enteropneusta</taxon>
        <taxon>Harrimaniidae</taxon>
        <taxon>Saccoglossus</taxon>
    </lineage>
</organism>
<proteinExistence type="inferred from homology"/>
<protein>
    <recommendedName>
        <fullName evidence="1">Glutaredoxin-like protein</fullName>
    </recommendedName>
</protein>
<accession>A0ABM0MUS2</accession>
<dbReference type="Proteomes" id="UP000694865">
    <property type="component" value="Unplaced"/>
</dbReference>
<keyword evidence="1" id="KW-0813">Transport</keyword>